<dbReference type="InterPro" id="IPR036259">
    <property type="entry name" value="MFS_trans_sf"/>
</dbReference>
<dbReference type="AlphaFoldDB" id="A0A086ZY04"/>
<feature type="transmembrane region" description="Helical" evidence="2">
    <location>
        <begin position="49"/>
        <end position="70"/>
    </location>
</feature>
<proteinExistence type="predicted"/>
<keyword evidence="2" id="KW-0472">Membrane</keyword>
<evidence type="ECO:0000313" key="4">
    <source>
        <dbReference type="Proteomes" id="UP000029072"/>
    </source>
</evidence>
<keyword evidence="2" id="KW-0812">Transmembrane</keyword>
<feature type="transmembrane region" description="Helical" evidence="2">
    <location>
        <begin position="189"/>
        <end position="210"/>
    </location>
</feature>
<feature type="compositionally biased region" description="Polar residues" evidence="1">
    <location>
        <begin position="1"/>
        <end position="13"/>
    </location>
</feature>
<dbReference type="GO" id="GO:0008643">
    <property type="term" value="P:carbohydrate transport"/>
    <property type="evidence" value="ECO:0007669"/>
    <property type="project" value="InterPro"/>
</dbReference>
<feature type="transmembrane region" description="Helical" evidence="2">
    <location>
        <begin position="321"/>
        <end position="342"/>
    </location>
</feature>
<dbReference type="eggNOG" id="COG2211">
    <property type="taxonomic scope" value="Bacteria"/>
</dbReference>
<feature type="region of interest" description="Disordered" evidence="1">
    <location>
        <begin position="1"/>
        <end position="32"/>
    </location>
</feature>
<protein>
    <submittedName>
        <fullName evidence="3">Melibiose carrier protein</fullName>
    </submittedName>
</protein>
<accession>A0A086ZY04</accession>
<dbReference type="InterPro" id="IPR039672">
    <property type="entry name" value="MFS_2"/>
</dbReference>
<dbReference type="Pfam" id="PF13347">
    <property type="entry name" value="MFS_2"/>
    <property type="match status" value="1"/>
</dbReference>
<name>A0A086ZY04_9BIFI</name>
<feature type="transmembrane region" description="Helical" evidence="2">
    <location>
        <begin position="468"/>
        <end position="489"/>
    </location>
</feature>
<dbReference type="PANTHER" id="PTHR11328">
    <property type="entry name" value="MAJOR FACILITATOR SUPERFAMILY DOMAIN-CONTAINING PROTEIN"/>
    <property type="match status" value="1"/>
</dbReference>
<keyword evidence="2" id="KW-1133">Transmembrane helix</keyword>
<feature type="transmembrane region" description="Helical" evidence="2">
    <location>
        <begin position="292"/>
        <end position="315"/>
    </location>
</feature>
<dbReference type="PANTHER" id="PTHR11328:SF24">
    <property type="entry name" value="MAJOR FACILITATOR SUPERFAMILY (MFS) PROFILE DOMAIN-CONTAINING PROTEIN"/>
    <property type="match status" value="1"/>
</dbReference>
<organism evidence="3 4">
    <name type="scientific">Bifidobacterium callitrichos DSM 23973</name>
    <dbReference type="NCBI Taxonomy" id="1437609"/>
    <lineage>
        <taxon>Bacteria</taxon>
        <taxon>Bacillati</taxon>
        <taxon>Actinomycetota</taxon>
        <taxon>Actinomycetes</taxon>
        <taxon>Bifidobacteriales</taxon>
        <taxon>Bifidobacteriaceae</taxon>
        <taxon>Bifidobacterium</taxon>
    </lineage>
</organism>
<gene>
    <name evidence="3" type="ORF">BCAL_1135</name>
</gene>
<reference evidence="3 4" key="1">
    <citation type="submission" date="2014-03" db="EMBL/GenBank/DDBJ databases">
        <title>Genomics of Bifidobacteria.</title>
        <authorList>
            <person name="Ventura M."/>
            <person name="Milani C."/>
            <person name="Lugli G.A."/>
        </authorList>
    </citation>
    <scope>NUCLEOTIDE SEQUENCE [LARGE SCALE GENOMIC DNA]</scope>
    <source>
        <strain evidence="3 4">DSM 23973</strain>
    </source>
</reference>
<feature type="transmembrane region" description="Helical" evidence="2">
    <location>
        <begin position="381"/>
        <end position="404"/>
    </location>
</feature>
<dbReference type="STRING" id="1437609.BCAL_1135"/>
<evidence type="ECO:0000313" key="3">
    <source>
        <dbReference type="EMBL" id="KFI51404.1"/>
    </source>
</evidence>
<dbReference type="GO" id="GO:0005886">
    <property type="term" value="C:plasma membrane"/>
    <property type="evidence" value="ECO:0007669"/>
    <property type="project" value="TreeGrafter"/>
</dbReference>
<dbReference type="GO" id="GO:0015293">
    <property type="term" value="F:symporter activity"/>
    <property type="evidence" value="ECO:0007669"/>
    <property type="project" value="InterPro"/>
</dbReference>
<evidence type="ECO:0000256" key="2">
    <source>
        <dbReference type="SAM" id="Phobius"/>
    </source>
</evidence>
<feature type="transmembrane region" description="Helical" evidence="2">
    <location>
        <begin position="124"/>
        <end position="141"/>
    </location>
</feature>
<dbReference type="SUPFAM" id="SSF103473">
    <property type="entry name" value="MFS general substrate transporter"/>
    <property type="match status" value="1"/>
</dbReference>
<feature type="transmembrane region" description="Helical" evidence="2">
    <location>
        <begin position="354"/>
        <end position="375"/>
    </location>
</feature>
<dbReference type="EMBL" id="JGYS01000022">
    <property type="protein sequence ID" value="KFI51404.1"/>
    <property type="molecule type" value="Genomic_DNA"/>
</dbReference>
<dbReference type="Proteomes" id="UP000029072">
    <property type="component" value="Unassembled WGS sequence"/>
</dbReference>
<comment type="caution">
    <text evidence="3">The sequence shown here is derived from an EMBL/GenBank/DDBJ whole genome shotgun (WGS) entry which is preliminary data.</text>
</comment>
<feature type="transmembrane region" description="Helical" evidence="2">
    <location>
        <begin position="438"/>
        <end position="456"/>
    </location>
</feature>
<feature type="transmembrane region" description="Helical" evidence="2">
    <location>
        <begin position="147"/>
        <end position="168"/>
    </location>
</feature>
<evidence type="ECO:0000256" key="1">
    <source>
        <dbReference type="SAM" id="MobiDB-lite"/>
    </source>
</evidence>
<feature type="transmembrane region" description="Helical" evidence="2">
    <location>
        <begin position="82"/>
        <end position="103"/>
    </location>
</feature>
<feature type="transmembrane region" description="Helical" evidence="2">
    <location>
        <begin position="216"/>
        <end position="237"/>
    </location>
</feature>
<dbReference type="Gene3D" id="1.20.1250.20">
    <property type="entry name" value="MFS general substrate transporter like domains"/>
    <property type="match status" value="2"/>
</dbReference>
<sequence>MQTNTTENMNANASVAGEGGGSSNDDSGSEALHRAMSSSQKRAITMRQALGYGIGDFYGGGQLTLIATYLSLFWTRFCGMDIATSQSVIGMSALVSAVAALLFGVLDDNLYRYDVGRRFGRRRLLLMLISPLLLTGVFLWIPGLPIAAYAGMYVIWVVLAQVFATAYNPLPGEMTTDFAGRTKLSTVRLFVSTGAATLIPLAGSAVLSVTGEDRPIGYMVFTIATTVLFALAVFAAWRFTWELTPEQAGFGAYARGEVRDGHIGLARWMRRAVKVLREYATTLNVKEFRKHLAIYLMVQVSMDVFGQTFVFFVVFDWGSTAAFASLLLGCAAVSLPLMPLFGIGMTKLGPRRMYAINFAGCLSGVAGLLLVWVLAGRVPGPVWTVVAVAASLWFFAFKSLCGYLPWAVFPYMADVDQVVTRRYRSATFSAIQASFRQLFSGLATILVGVVLGAVGFDATRSVQSPTARIGVGAVLLGWFGISMILCWLISAHLRIDKRTDGMVLSEINRLQSGGRKSAVDKETRRTIEKLTGMPYDQVWLNGGR</sequence>